<name>A0A1H1RF91_BRESA</name>
<protein>
    <submittedName>
        <fullName evidence="1">Uncharacterized protein</fullName>
    </submittedName>
</protein>
<sequence length="51" mass="5721">MRKTLGRHYDSCQIGLFPEVRFFSSSLSSTFTLSKLANHVSPHASLLTFGF</sequence>
<evidence type="ECO:0000313" key="2">
    <source>
        <dbReference type="Proteomes" id="UP000199700"/>
    </source>
</evidence>
<reference evidence="1" key="1">
    <citation type="submission" date="2016-10" db="EMBL/GenBank/DDBJ databases">
        <authorList>
            <person name="Varghese N."/>
            <person name="Submissions S."/>
        </authorList>
    </citation>
    <scope>NUCLEOTIDE SEQUENCE [LARGE SCALE GENOMIC DNA]</scope>
    <source>
        <strain evidence="1">DSM 22082</strain>
    </source>
</reference>
<gene>
    <name evidence="1" type="ORF">SAMN04489751_1798</name>
</gene>
<keyword evidence="2" id="KW-1185">Reference proteome</keyword>
<proteinExistence type="predicted"/>
<dbReference type="AlphaFoldDB" id="A0A1H1RF91"/>
<dbReference type="EMBL" id="LT629739">
    <property type="protein sequence ID" value="SDS34424.1"/>
    <property type="molecule type" value="Genomic_DNA"/>
</dbReference>
<dbReference type="STRING" id="629680.SAMN04489751_1798"/>
<evidence type="ECO:0000313" key="1">
    <source>
        <dbReference type="EMBL" id="SDS34424.1"/>
    </source>
</evidence>
<accession>A0A1H1RF91</accession>
<organism evidence="1 2">
    <name type="scientific">Brevibacterium sandarakinum</name>
    <dbReference type="NCBI Taxonomy" id="629680"/>
    <lineage>
        <taxon>Bacteria</taxon>
        <taxon>Bacillati</taxon>
        <taxon>Actinomycetota</taxon>
        <taxon>Actinomycetes</taxon>
        <taxon>Micrococcales</taxon>
        <taxon>Brevibacteriaceae</taxon>
        <taxon>Brevibacterium</taxon>
    </lineage>
</organism>
<dbReference type="Proteomes" id="UP000199700">
    <property type="component" value="Chromosome"/>
</dbReference>